<keyword evidence="5" id="KW-0809">Transit peptide</keyword>
<dbReference type="InterPro" id="IPR012792">
    <property type="entry name" value="3-oxoacid_CoA-transf_A"/>
</dbReference>
<comment type="subcellular location">
    <subcellularLocation>
        <location evidence="1">Mitochondrion</location>
    </subcellularLocation>
</comment>
<dbReference type="PIRSF" id="PIRSF000858">
    <property type="entry name" value="SCOT-t"/>
    <property type="match status" value="1"/>
</dbReference>
<accession>A0A192ZIC5</accession>
<dbReference type="SUPFAM" id="SSF100950">
    <property type="entry name" value="NagB/RpiA/CoA transferase-like"/>
    <property type="match status" value="2"/>
</dbReference>
<evidence type="ECO:0000256" key="5">
    <source>
        <dbReference type="ARBA" id="ARBA00022946"/>
    </source>
</evidence>
<evidence type="ECO:0000256" key="1">
    <source>
        <dbReference type="ARBA" id="ARBA00004173"/>
    </source>
</evidence>
<feature type="active site" description="5-glutamyl coenzyme A thioester intermediate" evidence="8">
    <location>
        <position position="319"/>
    </location>
</feature>
<sequence>MFLSKCVYSINNFTKRFVGKVVSSAAEAVKDIGDSSTLLVGGFGLSGIPESLIAALRDKGSKDLTIVSNNCGVDHFGLGVLLDTKQIRKMVSSYVGENAEFERQYLGGELELELVPQGTLAERLRAGGAGIPAFYTSTGVGTDVQFGMIPVKYNPDGTVAEMSPAKDTRVFDGKIFNMEHAIKGDFAFVKAWKADTLGNVIFRGTARNFNPECAMAAKVSIVEVEEIVPVGTFDPADIHLPGIYVHRLIKCEKLEKRIERRTNFKPPVPSAGKMSTRDKIVRRAALEFKDGMYVNLGIGMPTLAANYLPKDVHITLQSENGMLGTGPYPHKGKEDADMINAGKETVTILPGGALFSSSESFGMIRGAHMDLTILGALEVAENGDLANWIVPRKMVKGMGGAMDLVSSGVRVIVTMEHKSRKGDPKILKQCSLPLTGPKVVNRIITEMAVFDVTPNGLVLSEIERDTSVEEVRAATDATFTVSPNLKKIEYA</sequence>
<evidence type="ECO:0000313" key="9">
    <source>
        <dbReference type="EMBL" id="ANM86839.1"/>
    </source>
</evidence>
<evidence type="ECO:0000256" key="4">
    <source>
        <dbReference type="ARBA" id="ARBA00022679"/>
    </source>
</evidence>
<dbReference type="SMART" id="SM00882">
    <property type="entry name" value="CoA_trans"/>
    <property type="match status" value="2"/>
</dbReference>
<evidence type="ECO:0000256" key="8">
    <source>
        <dbReference type="PIRSR" id="PIRSR000858-1"/>
    </source>
</evidence>
<dbReference type="InterPro" id="IPR012791">
    <property type="entry name" value="3-oxoacid_CoA-transf_B"/>
</dbReference>
<dbReference type="Gene3D" id="3.40.1080.10">
    <property type="entry name" value="Glutaconate Coenzyme A-transferase"/>
    <property type="match status" value="2"/>
</dbReference>
<reference evidence="9" key="1">
    <citation type="journal article" date="2016" name="Mol. Biol. Evol.">
        <title>Novel hydrogenosomes in the microaerophilic jakobid Stygiella incarcerata.</title>
        <authorList>
            <person name="Leger M.M."/>
            <person name="Eme L."/>
            <person name="Hug L.A."/>
            <person name="Roger A.J."/>
        </authorList>
    </citation>
    <scope>NUCLEOTIDE SEQUENCE</scope>
</reference>
<dbReference type="FunFam" id="3.40.1080.10:FF:000001">
    <property type="entry name" value="Succinyl-coa:3-ketoacid-coenzyme a transferase subunit b"/>
    <property type="match status" value="1"/>
</dbReference>
<dbReference type="FunFam" id="3.40.1080.10:FF:000002">
    <property type="entry name" value="Succinyl-CoA:3-ketoacid-coenzyme A transferase, mitochondrial"/>
    <property type="match status" value="1"/>
</dbReference>
<dbReference type="NCBIfam" id="TIGR02429">
    <property type="entry name" value="pcaI_scoA_fam"/>
    <property type="match status" value="1"/>
</dbReference>
<proteinExistence type="evidence at transcript level"/>
<evidence type="ECO:0000256" key="2">
    <source>
        <dbReference type="ARBA" id="ARBA00004753"/>
    </source>
</evidence>
<dbReference type="EMBL" id="KT984619">
    <property type="protein sequence ID" value="ANM86839.1"/>
    <property type="molecule type" value="mRNA"/>
</dbReference>
<dbReference type="PANTHER" id="PTHR13707:SF60">
    <property type="entry name" value="ACETATE COA-TRANSFERASE SUBUNIT ALPHA"/>
    <property type="match status" value="1"/>
</dbReference>
<comment type="pathway">
    <text evidence="2 7">Ketone metabolism; succinyl-CoA degradation; acetoacetyl-CoA from succinyl-CoA: step 1/1.</text>
</comment>
<dbReference type="AlphaFoldDB" id="A0A192ZIC5"/>
<organism evidence="9">
    <name type="scientific">Stygiella incarcerata</name>
    <dbReference type="NCBI Taxonomy" id="1712417"/>
    <lineage>
        <taxon>Eukaryota</taxon>
        <taxon>Discoba</taxon>
        <taxon>Jakobida</taxon>
        <taxon>Andalucina</taxon>
        <taxon>Stygiellidae</taxon>
        <taxon>Stygiella</taxon>
    </lineage>
</organism>
<comment type="catalytic activity">
    <reaction evidence="7">
        <text>a 3-oxo acid + succinyl-CoA = a 3-oxoacyl-CoA + succinate</text>
        <dbReference type="Rhea" id="RHEA:24564"/>
        <dbReference type="ChEBI" id="CHEBI:30031"/>
        <dbReference type="ChEBI" id="CHEBI:35973"/>
        <dbReference type="ChEBI" id="CHEBI:57292"/>
        <dbReference type="ChEBI" id="CHEBI:90726"/>
        <dbReference type="EC" id="2.8.3.5"/>
    </reaction>
</comment>
<dbReference type="GO" id="GO:0046952">
    <property type="term" value="P:ketone body catabolic process"/>
    <property type="evidence" value="ECO:0007669"/>
    <property type="project" value="InterPro"/>
</dbReference>
<gene>
    <name evidence="9" type="primary">SCOT</name>
</gene>
<dbReference type="PANTHER" id="PTHR13707">
    <property type="entry name" value="KETOACID-COENZYME A TRANSFERASE"/>
    <property type="match status" value="1"/>
</dbReference>
<dbReference type="Pfam" id="PF01144">
    <property type="entry name" value="CoA_trans"/>
    <property type="match status" value="2"/>
</dbReference>
<dbReference type="NCBIfam" id="TIGR02428">
    <property type="entry name" value="pcaJ_scoB_fam"/>
    <property type="match status" value="1"/>
</dbReference>
<dbReference type="GO" id="GO:0005739">
    <property type="term" value="C:mitochondrion"/>
    <property type="evidence" value="ECO:0007669"/>
    <property type="project" value="UniProtKB-SubCell"/>
</dbReference>
<evidence type="ECO:0000256" key="7">
    <source>
        <dbReference type="PIRNR" id="PIRNR000858"/>
    </source>
</evidence>
<dbReference type="InterPro" id="IPR004165">
    <property type="entry name" value="CoA_trans_fam_I"/>
</dbReference>
<dbReference type="InterPro" id="IPR014388">
    <property type="entry name" value="3-oxoacid_CoA-transferase"/>
</dbReference>
<evidence type="ECO:0000256" key="3">
    <source>
        <dbReference type="ARBA" id="ARBA00007154"/>
    </source>
</evidence>
<dbReference type="GO" id="GO:0008260">
    <property type="term" value="F:succinyl-CoA:3-oxo-acid CoA-transferase activity"/>
    <property type="evidence" value="ECO:0007669"/>
    <property type="project" value="UniProtKB-EC"/>
</dbReference>
<comment type="function">
    <text evidence="7">Key enzyme for ketone body catabolism. Transfers the CoA moiety from succinate to acetoacetate. Formation of the enzyme-CoA intermediate proceeds via an unstable anhydride species formed between the carboxylate groups of the enzyme and substrate.</text>
</comment>
<evidence type="ECO:0000256" key="6">
    <source>
        <dbReference type="ARBA" id="ARBA00023128"/>
    </source>
</evidence>
<name>A0A192ZIC5_9EUKA</name>
<keyword evidence="6 7" id="KW-0496">Mitochondrion</keyword>
<dbReference type="EC" id="2.8.3.5" evidence="7"/>
<protein>
    <recommendedName>
        <fullName evidence="7">Succinyl-CoA:3-ketoacid-coenzyme A transferase</fullName>
        <ecNumber evidence="7">2.8.3.5</ecNumber>
    </recommendedName>
</protein>
<dbReference type="InterPro" id="IPR037171">
    <property type="entry name" value="NagB/RpiA_transferase-like"/>
</dbReference>
<keyword evidence="4 7" id="KW-0808">Transferase</keyword>
<comment type="similarity">
    <text evidence="3 7">Belongs to the 3-oxoacid CoA-transferase family.</text>
</comment>
<dbReference type="UniPathway" id="UPA00929">
    <property type="reaction ID" value="UER00894"/>
</dbReference>